<comment type="caution">
    <text evidence="2">The sequence shown here is derived from an EMBL/GenBank/DDBJ whole genome shotgun (WGS) entry which is preliminary data.</text>
</comment>
<accession>A0ABQ5JWV1</accession>
<keyword evidence="3" id="KW-1185">Reference proteome</keyword>
<dbReference type="GO" id="GO:0032259">
    <property type="term" value="P:methylation"/>
    <property type="evidence" value="ECO:0007669"/>
    <property type="project" value="UniProtKB-KW"/>
</dbReference>
<evidence type="ECO:0000313" key="3">
    <source>
        <dbReference type="Proteomes" id="UP001057375"/>
    </source>
</evidence>
<reference evidence="2" key="1">
    <citation type="submission" date="2022-03" db="EMBL/GenBank/DDBJ databases">
        <title>Draft genome sequence of Aduncisulcus paluster, a free-living microaerophilic Fornicata.</title>
        <authorList>
            <person name="Yuyama I."/>
            <person name="Kume K."/>
            <person name="Tamura T."/>
            <person name="Inagaki Y."/>
            <person name="Hashimoto T."/>
        </authorList>
    </citation>
    <scope>NUCLEOTIDE SEQUENCE</scope>
    <source>
        <strain evidence="2">NY0171</strain>
    </source>
</reference>
<gene>
    <name evidence="2" type="ORF">ADUPG1_010670</name>
</gene>
<dbReference type="EMBL" id="BQXS01011662">
    <property type="protein sequence ID" value="GKT15289.1"/>
    <property type="molecule type" value="Genomic_DNA"/>
</dbReference>
<keyword evidence="2" id="KW-0808">Transferase</keyword>
<evidence type="ECO:0000256" key="1">
    <source>
        <dbReference type="SAM" id="MobiDB-lite"/>
    </source>
</evidence>
<feature type="region of interest" description="Disordered" evidence="1">
    <location>
        <begin position="1"/>
        <end position="21"/>
    </location>
</feature>
<name>A0ABQ5JWV1_9EUKA</name>
<dbReference type="PANTHER" id="PTHR10598:SF0">
    <property type="entry name" value="SET1_ASH2 HISTONE METHYLTRANSFERASE COMPLEX SUBUNIT ASH2"/>
    <property type="match status" value="1"/>
</dbReference>
<dbReference type="Proteomes" id="UP001057375">
    <property type="component" value="Unassembled WGS sequence"/>
</dbReference>
<evidence type="ECO:0000313" key="2">
    <source>
        <dbReference type="EMBL" id="GKT15289.1"/>
    </source>
</evidence>
<dbReference type="GO" id="GO:0008168">
    <property type="term" value="F:methyltransferase activity"/>
    <property type="evidence" value="ECO:0007669"/>
    <property type="project" value="UniProtKB-KW"/>
</dbReference>
<dbReference type="PANTHER" id="PTHR10598">
    <property type="entry name" value="SET1/ASH2 HISTONE METHYLTRANSFERASE COMPLEX SUBUNIT ASH2"/>
    <property type="match status" value="1"/>
</dbReference>
<protein>
    <submittedName>
        <fullName evidence="2">Histone methyltransferase complex subunit ASH2 like protein</fullName>
    </submittedName>
</protein>
<dbReference type="Gene3D" id="2.60.120.920">
    <property type="match status" value="1"/>
</dbReference>
<dbReference type="InterPro" id="IPR037353">
    <property type="entry name" value="ASH2"/>
</dbReference>
<organism evidence="2 3">
    <name type="scientific">Aduncisulcus paluster</name>
    <dbReference type="NCBI Taxonomy" id="2918883"/>
    <lineage>
        <taxon>Eukaryota</taxon>
        <taxon>Metamonada</taxon>
        <taxon>Carpediemonas-like organisms</taxon>
        <taxon>Aduncisulcus</taxon>
    </lineage>
</organism>
<keyword evidence="2" id="KW-0489">Methyltransferase</keyword>
<sequence length="199" mass="22785">MAKKISKRDKSGSKTNNAVEVQRGNEGNVVFSYVCKDPSIKLSSRQDKAFSTLQAYKSSRVTHGCYEGTWYFEAYPFYPSKEDLPSTGGGISGIQSALERERGFQPHWRIGWQRKNGELDSVCGINEYGYTLRDSDLSFYHNRRRLQPNYLPPEYAARRKDKLVKYAECSKSRISLSSDAQNDLFLFPLKPSGKWLLNE</sequence>
<proteinExistence type="predicted"/>
<dbReference type="InterPro" id="IPR043136">
    <property type="entry name" value="B30.2/SPRY_sf"/>
</dbReference>